<dbReference type="InterPro" id="IPR007202">
    <property type="entry name" value="4Fe-4S_dom"/>
</dbReference>
<evidence type="ECO:0000259" key="9">
    <source>
        <dbReference type="PROSITE" id="PS51656"/>
    </source>
</evidence>
<dbReference type="Gene3D" id="3.30.450.20">
    <property type="entry name" value="PAS domain"/>
    <property type="match status" value="1"/>
</dbReference>
<dbReference type="GO" id="GO:0051539">
    <property type="term" value="F:4 iron, 4 sulfur cluster binding"/>
    <property type="evidence" value="ECO:0007669"/>
    <property type="project" value="UniProtKB-KW"/>
</dbReference>
<dbReference type="InterPro" id="IPR013655">
    <property type="entry name" value="PAS_fold_3"/>
</dbReference>
<feature type="domain" description="4Fe-4S" evidence="9">
    <location>
        <begin position="385"/>
        <end position="447"/>
    </location>
</feature>
<dbReference type="PROSITE" id="PS50887">
    <property type="entry name" value="GGDEF"/>
    <property type="match status" value="1"/>
</dbReference>
<evidence type="ECO:0000256" key="2">
    <source>
        <dbReference type="ARBA" id="ARBA00022723"/>
    </source>
</evidence>
<dbReference type="GO" id="GO:0046872">
    <property type="term" value="F:metal ion binding"/>
    <property type="evidence" value="ECO:0007669"/>
    <property type="project" value="UniProtKB-KW"/>
</dbReference>
<evidence type="ECO:0000256" key="1">
    <source>
        <dbReference type="ARBA" id="ARBA00022485"/>
    </source>
</evidence>
<dbReference type="Pfam" id="PF02906">
    <property type="entry name" value="Fe_hyd_lg_C"/>
    <property type="match status" value="1"/>
</dbReference>
<proteinExistence type="predicted"/>
<dbReference type="PANTHER" id="PTHR33121:SF15">
    <property type="entry name" value="BLUE LIGHT- AND TEMPERATURE-REGULATED ANTIREPRESSOR BLUF"/>
    <property type="match status" value="1"/>
</dbReference>
<evidence type="ECO:0000256" key="4">
    <source>
        <dbReference type="ARBA" id="ARBA00023014"/>
    </source>
</evidence>
<feature type="domain" description="GGDEF" evidence="7">
    <location>
        <begin position="470"/>
        <end position="596"/>
    </location>
</feature>
<dbReference type="InterPro" id="IPR035919">
    <property type="entry name" value="EAL_sf"/>
</dbReference>
<feature type="domain" description="4Fe-4S ferredoxin-type" evidence="8">
    <location>
        <begin position="40"/>
        <end position="69"/>
    </location>
</feature>
<dbReference type="PROSITE" id="PS50883">
    <property type="entry name" value="EAL"/>
    <property type="match status" value="1"/>
</dbReference>
<dbReference type="SMART" id="SM00267">
    <property type="entry name" value="GGDEF"/>
    <property type="match status" value="1"/>
</dbReference>
<keyword evidence="4" id="KW-0411">Iron-sulfur</keyword>
<feature type="domain" description="4Fe-4S ferredoxin-type" evidence="8">
    <location>
        <begin position="6"/>
        <end position="37"/>
    </location>
</feature>
<keyword evidence="3" id="KW-0408">Iron</keyword>
<dbReference type="InterPro" id="IPR001633">
    <property type="entry name" value="EAL_dom"/>
</dbReference>
<dbReference type="Pfam" id="PF04060">
    <property type="entry name" value="FeS"/>
    <property type="match status" value="1"/>
</dbReference>
<dbReference type="InterPro" id="IPR004108">
    <property type="entry name" value="Fe_hydrogenase_lsu_C"/>
</dbReference>
<dbReference type="SUPFAM" id="SSF141868">
    <property type="entry name" value="EAL domain-like"/>
    <property type="match status" value="1"/>
</dbReference>
<evidence type="ECO:0000259" key="5">
    <source>
        <dbReference type="PROSITE" id="PS50112"/>
    </source>
</evidence>
<dbReference type="InterPro" id="IPR043128">
    <property type="entry name" value="Rev_trsase/Diguanyl_cyclase"/>
</dbReference>
<dbReference type="CDD" id="cd00130">
    <property type="entry name" value="PAS"/>
    <property type="match status" value="1"/>
</dbReference>
<evidence type="ECO:0000313" key="11">
    <source>
        <dbReference type="Proteomes" id="UP000182360"/>
    </source>
</evidence>
<dbReference type="Pfam" id="PF00563">
    <property type="entry name" value="EAL"/>
    <property type="match status" value="1"/>
</dbReference>
<dbReference type="InterPro" id="IPR035965">
    <property type="entry name" value="PAS-like_dom_sf"/>
</dbReference>
<dbReference type="PROSITE" id="PS51379">
    <property type="entry name" value="4FE4S_FER_2"/>
    <property type="match status" value="2"/>
</dbReference>
<keyword evidence="2" id="KW-0479">Metal-binding</keyword>
<sequence>MSRFNNGIIFTNENCIGCNKCINNCSLMGANVSIVKNGKSHMEIDPKKCNNCGRCINICVHHARDFRDDVDKFLADLKKGEKISLIIEPAFFAIYGERAPLIIKSLRKLGVQKIYDGSFGREIGAYLTVKYLKEAQKLPVDQRCFISNACPAMVTVVQKYHPFLLNKMIPVQPPVICASIYIHKYLGDDNKLACLGACIANKDEAISENTKNVLSYNLTFAHLMEHLPEVTEEDSKYSSELDLKGKGFGSIVSIGGEFSDIVSYFFSHKETILALKGFSSDHLSSLYMSLNDNFKNNQPLFAEITACKNGCVGGPGVYHKDYNPETVYSNAITIRRSTYENYTDIDNPEKFWKQICAQFKYIRSEDFTRGYTDYSRQQFKIPKSAFDEIFTDMLKDTPHKQSINCGSCGYNSCKDMARAIAYGYSRKENCIQYMKELLVQRIFTDPETGVMTRTAFIQAGNKLFSDNPKKTYIVAIGDVNKLKIINDLYGFTAGNDALKQIAATLKQIVGEQGLIARLEGGSFAVCMENSVDNLQKLQACKVFDNGSVHMSFPITMHFGIRIANSSLGITTAMDQASLCMDKNISSVQNTFTAFTEKNMEDTHLEAEITSQMQQALADGEFKIWFQPQYSAATGEMVGAEVLCRWIREDGTIISPAVFIPIAEKNGFIRMLDEEIWTNVFVAVRSWLDVGIDPVPISINISRISLETDKLYYVIKRLKERYNIPEKYIHFEITESASINADKELNDRIQKLRDLGFRIAMDDFGSGYSSLNALKDMPINILKLDMGFMRGEDNLNRGGTIINYVVRMAQGLEYITVAEGVETQEQADFLRSIGVNVIQGFLYAKPMPEDQFVELLKSHKGAASIIRPRTFGQIDIRKFLSPDSSESLMFEELSGPAAIYEFDDQAKSLILIRANKKFLKLFELDDLVFPEIRKNLKKLMGKESFKWLVEQSELSLSERKEICCYIEMRTFMKHNPLYVKNYIKEISCNEHKHSFYILTEDITNEKLTENTLEIANHQLGLMTENTQIGLLLMHVDFDIKRIVSGMKIHVLRVNQNFLDISGYSKETVLNWTAKEAFDIIHPNDRLGFKVAMVKAFLSNFKKPATYVYRARHCNGNYFYVKFVSTGVQQPDKSYLFITNYIVLDL</sequence>
<dbReference type="GO" id="GO:0071111">
    <property type="term" value="F:cyclic-guanylate-specific phosphodiesterase activity"/>
    <property type="evidence" value="ECO:0007669"/>
    <property type="project" value="InterPro"/>
</dbReference>
<dbReference type="PANTHER" id="PTHR33121">
    <property type="entry name" value="CYCLIC DI-GMP PHOSPHODIESTERASE PDEF"/>
    <property type="match status" value="1"/>
</dbReference>
<dbReference type="OrthoDB" id="366324at2"/>
<evidence type="ECO:0000259" key="6">
    <source>
        <dbReference type="PROSITE" id="PS50883"/>
    </source>
</evidence>
<dbReference type="PROSITE" id="PS50112">
    <property type="entry name" value="PAS"/>
    <property type="match status" value="1"/>
</dbReference>
<dbReference type="InterPro" id="IPR000014">
    <property type="entry name" value="PAS"/>
</dbReference>
<evidence type="ECO:0000259" key="8">
    <source>
        <dbReference type="PROSITE" id="PS51379"/>
    </source>
</evidence>
<dbReference type="CDD" id="cd01948">
    <property type="entry name" value="EAL"/>
    <property type="match status" value="1"/>
</dbReference>
<dbReference type="Gene3D" id="3.20.20.450">
    <property type="entry name" value="EAL domain"/>
    <property type="match status" value="1"/>
</dbReference>
<dbReference type="InterPro" id="IPR017896">
    <property type="entry name" value="4Fe4S_Fe-S-bd"/>
</dbReference>
<evidence type="ECO:0000259" key="7">
    <source>
        <dbReference type="PROSITE" id="PS50887"/>
    </source>
</evidence>
<dbReference type="Gene3D" id="3.30.70.20">
    <property type="match status" value="1"/>
</dbReference>
<feature type="domain" description="PAS" evidence="5">
    <location>
        <begin position="1049"/>
        <end position="1084"/>
    </location>
</feature>
<keyword evidence="11" id="KW-1185">Reference proteome</keyword>
<evidence type="ECO:0000256" key="3">
    <source>
        <dbReference type="ARBA" id="ARBA00023004"/>
    </source>
</evidence>
<dbReference type="SUPFAM" id="SSF54862">
    <property type="entry name" value="4Fe-4S ferredoxins"/>
    <property type="match status" value="1"/>
</dbReference>
<dbReference type="InterPro" id="IPR009016">
    <property type="entry name" value="Fe_hydrogenase"/>
</dbReference>
<feature type="domain" description="EAL" evidence="6">
    <location>
        <begin position="605"/>
        <end position="859"/>
    </location>
</feature>
<dbReference type="InterPro" id="IPR029787">
    <property type="entry name" value="Nucleotide_cyclase"/>
</dbReference>
<keyword evidence="1" id="KW-0004">4Fe-4S</keyword>
<dbReference type="AlphaFoldDB" id="A0A1H8ZZ93"/>
<dbReference type="Pfam" id="PF12838">
    <property type="entry name" value="Fer4_7"/>
    <property type="match status" value="1"/>
</dbReference>
<gene>
    <name evidence="10" type="ORF">SAMN04487977_101148</name>
</gene>
<dbReference type="SUPFAM" id="SSF55073">
    <property type="entry name" value="Nucleotide cyclase"/>
    <property type="match status" value="1"/>
</dbReference>
<dbReference type="InterPro" id="IPR000160">
    <property type="entry name" value="GGDEF_dom"/>
</dbReference>
<dbReference type="Gene3D" id="3.40.950.10">
    <property type="entry name" value="Fe-only Hydrogenase (Larger Subunit), Chain L, domain 3"/>
    <property type="match status" value="1"/>
</dbReference>
<reference evidence="10 11" key="1">
    <citation type="submission" date="2016-10" db="EMBL/GenBank/DDBJ databases">
        <authorList>
            <person name="de Groot N.N."/>
        </authorList>
    </citation>
    <scope>NUCLEOTIDE SEQUENCE [LARGE SCALE GENOMIC DNA]</scope>
    <source>
        <strain evidence="10 11">B25</strain>
    </source>
</reference>
<dbReference type="SUPFAM" id="SSF55785">
    <property type="entry name" value="PYP-like sensor domain (PAS domain)"/>
    <property type="match status" value="1"/>
</dbReference>
<dbReference type="Pfam" id="PF00990">
    <property type="entry name" value="GGDEF"/>
    <property type="match status" value="1"/>
</dbReference>
<dbReference type="RefSeq" id="WP_074639979.1">
    <property type="nucleotide sequence ID" value="NZ_FOFU01000001.1"/>
</dbReference>
<dbReference type="PROSITE" id="PS51656">
    <property type="entry name" value="4FE4S"/>
    <property type="match status" value="1"/>
</dbReference>
<dbReference type="SMART" id="SM00052">
    <property type="entry name" value="EAL"/>
    <property type="match status" value="1"/>
</dbReference>
<organism evidence="10 11">
    <name type="scientific">Treponema bryantii</name>
    <dbReference type="NCBI Taxonomy" id="163"/>
    <lineage>
        <taxon>Bacteria</taxon>
        <taxon>Pseudomonadati</taxon>
        <taxon>Spirochaetota</taxon>
        <taxon>Spirochaetia</taxon>
        <taxon>Spirochaetales</taxon>
        <taxon>Treponemataceae</taxon>
        <taxon>Treponema</taxon>
    </lineage>
</organism>
<dbReference type="InterPro" id="IPR050706">
    <property type="entry name" value="Cyclic-di-GMP_PDE-like"/>
</dbReference>
<dbReference type="Gene3D" id="3.30.70.270">
    <property type="match status" value="1"/>
</dbReference>
<protein>
    <submittedName>
        <fullName evidence="10">Diguanylate cyclase (GGDEF) domain-containing protein</fullName>
    </submittedName>
</protein>
<name>A0A1H8ZZ93_9SPIR</name>
<evidence type="ECO:0000313" key="10">
    <source>
        <dbReference type="EMBL" id="SEP69750.1"/>
    </source>
</evidence>
<dbReference type="SUPFAM" id="SSF53920">
    <property type="entry name" value="Fe-only hydrogenase"/>
    <property type="match status" value="1"/>
</dbReference>
<dbReference type="Pfam" id="PF08447">
    <property type="entry name" value="PAS_3"/>
    <property type="match status" value="1"/>
</dbReference>
<dbReference type="Proteomes" id="UP000182360">
    <property type="component" value="Unassembled WGS sequence"/>
</dbReference>
<dbReference type="Gene3D" id="1.10.15.40">
    <property type="entry name" value="Electron transport complex subunit B, putative Fe-S cluster"/>
    <property type="match status" value="1"/>
</dbReference>
<dbReference type="EMBL" id="FOFU01000001">
    <property type="protein sequence ID" value="SEP69750.1"/>
    <property type="molecule type" value="Genomic_DNA"/>
</dbReference>
<accession>A0A1H8ZZ93</accession>
<dbReference type="NCBIfam" id="TIGR00254">
    <property type="entry name" value="GGDEF"/>
    <property type="match status" value="1"/>
</dbReference>